<dbReference type="AlphaFoldDB" id="A0A1S8CJ02"/>
<dbReference type="Proteomes" id="UP000216021">
    <property type="component" value="Unassembled WGS sequence"/>
</dbReference>
<dbReference type="Pfam" id="PF15959">
    <property type="entry name" value="DUF4762"/>
    <property type="match status" value="1"/>
</dbReference>
<evidence type="ECO:0000313" key="2">
    <source>
        <dbReference type="Proteomes" id="UP000216021"/>
    </source>
</evidence>
<gene>
    <name evidence="1" type="ORF">BMI79_13800</name>
</gene>
<evidence type="ECO:0000313" key="1">
    <source>
        <dbReference type="EMBL" id="OMQ21779.1"/>
    </source>
</evidence>
<reference evidence="1 2" key="1">
    <citation type="submission" date="2016-11" db="EMBL/GenBank/DDBJ databases">
        <title>Rahnella oryzae sp. nov., isolated from rice root.</title>
        <authorList>
            <person name="Zhang X.-X."/>
            <person name="Zhang J."/>
        </authorList>
    </citation>
    <scope>NUCLEOTIDE SEQUENCE [LARGE SCALE GENOMIC DNA]</scope>
    <source>
        <strain evidence="1 2">J11-6</strain>
    </source>
</reference>
<accession>A0A1S8CJ02</accession>
<comment type="caution">
    <text evidence="1">The sequence shown here is derived from an EMBL/GenBank/DDBJ whole genome shotgun (WGS) entry which is preliminary data.</text>
</comment>
<protein>
    <recommendedName>
        <fullName evidence="3">DUF4762 domain-containing protein</fullName>
    </recommendedName>
</protein>
<keyword evidence="2" id="KW-1185">Reference proteome</keyword>
<sequence length="61" mass="6563">MKKLNASEASNVIGGAENICKISYAKMTFGANTVCRKVTTCTDKHGVSNTQIDQADMSYCN</sequence>
<dbReference type="EMBL" id="MOXD01000007">
    <property type="protein sequence ID" value="OMQ21779.1"/>
    <property type="molecule type" value="Genomic_DNA"/>
</dbReference>
<organism evidence="1 2">
    <name type="scientific">Serratia oryzae</name>
    <dbReference type="NCBI Taxonomy" id="2034155"/>
    <lineage>
        <taxon>Bacteria</taxon>
        <taxon>Pseudomonadati</taxon>
        <taxon>Pseudomonadota</taxon>
        <taxon>Gammaproteobacteria</taxon>
        <taxon>Enterobacterales</taxon>
        <taxon>Yersiniaceae</taxon>
        <taxon>Serratia</taxon>
    </lineage>
</organism>
<dbReference type="RefSeq" id="WP_076942789.1">
    <property type="nucleotide sequence ID" value="NZ_MOXD01000007.1"/>
</dbReference>
<evidence type="ECO:0008006" key="3">
    <source>
        <dbReference type="Google" id="ProtNLM"/>
    </source>
</evidence>
<proteinExistence type="predicted"/>
<dbReference type="OrthoDB" id="6497539at2"/>
<dbReference type="InterPro" id="IPR031882">
    <property type="entry name" value="DUF4762"/>
</dbReference>
<name>A0A1S8CJ02_9GAMM</name>